<reference evidence="1" key="1">
    <citation type="journal article" date="2022" name="bioRxiv">
        <title>Population genetic analysis of Ophidiomyces ophidiicola, the causative agent of snake fungal disease, indicates recent introductions to the USA.</title>
        <authorList>
            <person name="Ladner J.T."/>
            <person name="Palmer J.M."/>
            <person name="Ettinger C.L."/>
            <person name="Stajich J.E."/>
            <person name="Farrell T.M."/>
            <person name="Glorioso B.M."/>
            <person name="Lawson B."/>
            <person name="Price S.J."/>
            <person name="Stengle A.G."/>
            <person name="Grear D.A."/>
            <person name="Lorch J.M."/>
        </authorList>
    </citation>
    <scope>NUCLEOTIDE SEQUENCE</scope>
    <source>
        <strain evidence="1">NWHC 24266-5</strain>
    </source>
</reference>
<sequence>MYVYDTDNNFLQRLDTLELQTLLPAFLSLVQEQQHEQEQQTPTKIVDLGCGTGRNTLSLLRATAPAPEDPANTPPTQILGLEPSTGMLAVARTKVEEYFTNGGAAAGDTRDRVSFLEYNIAPEGGAEPPAAAQGADGVVSTLVLEHVELAGFFGAVAAMLRAGGVALVTNLHAEMSAVSQAGFVQPATGVKIRPTRCYAYTVAQTLAAAAAAGLQPVAEVRETRVSEELAAVLGPRATKWIGVYVWYACCFRKM</sequence>
<name>A0ACB8UXT2_9EURO</name>
<accession>A0ACB8UXT2</accession>
<evidence type="ECO:0000313" key="1">
    <source>
        <dbReference type="EMBL" id="KAI2387815.1"/>
    </source>
</evidence>
<protein>
    <submittedName>
        <fullName evidence="1">Uncharacterized protein</fullName>
    </submittedName>
</protein>
<organism evidence="1">
    <name type="scientific">Ophidiomyces ophidiicola</name>
    <dbReference type="NCBI Taxonomy" id="1387563"/>
    <lineage>
        <taxon>Eukaryota</taxon>
        <taxon>Fungi</taxon>
        <taxon>Dikarya</taxon>
        <taxon>Ascomycota</taxon>
        <taxon>Pezizomycotina</taxon>
        <taxon>Eurotiomycetes</taxon>
        <taxon>Eurotiomycetidae</taxon>
        <taxon>Onygenales</taxon>
        <taxon>Onygenaceae</taxon>
        <taxon>Ophidiomyces</taxon>
    </lineage>
</organism>
<proteinExistence type="predicted"/>
<comment type="caution">
    <text evidence="1">The sequence shown here is derived from an EMBL/GenBank/DDBJ whole genome shotgun (WGS) entry which is preliminary data.</text>
</comment>
<dbReference type="EMBL" id="JALBCA010000036">
    <property type="protein sequence ID" value="KAI2387815.1"/>
    <property type="molecule type" value="Genomic_DNA"/>
</dbReference>
<gene>
    <name evidence="1" type="ORF">LOY88_002960</name>
</gene>